<keyword evidence="2" id="KW-1185">Reference proteome</keyword>
<evidence type="ECO:0000313" key="1">
    <source>
        <dbReference type="EMBL" id="CUF88821.1"/>
    </source>
</evidence>
<dbReference type="AlphaFoldDB" id="A0A0S4IUD3"/>
<protein>
    <submittedName>
        <fullName evidence="1">Uncharacterized protein</fullName>
    </submittedName>
</protein>
<dbReference type="VEuPathDB" id="TriTrypDB:BSAL_66810"/>
<proteinExistence type="predicted"/>
<accession>A0A0S4IUD3</accession>
<dbReference type="EMBL" id="CYKH01000433">
    <property type="protein sequence ID" value="CUF88821.1"/>
    <property type="molecule type" value="Genomic_DNA"/>
</dbReference>
<name>A0A0S4IUD3_BODSA</name>
<gene>
    <name evidence="1" type="ORF">BSAL_66810</name>
</gene>
<evidence type="ECO:0000313" key="2">
    <source>
        <dbReference type="Proteomes" id="UP000051952"/>
    </source>
</evidence>
<reference evidence="2" key="1">
    <citation type="submission" date="2015-09" db="EMBL/GenBank/DDBJ databases">
        <authorList>
            <consortium name="Pathogen Informatics"/>
        </authorList>
    </citation>
    <scope>NUCLEOTIDE SEQUENCE [LARGE SCALE GENOMIC DNA]</scope>
    <source>
        <strain evidence="2">Lake Konstanz</strain>
    </source>
</reference>
<sequence length="122" mass="13846">MLCYFALMYFLHSSYLRDAYLLNVVAIPAQKVPKQCMGGRHHHKICFPPPPPLKNSLFFLPALNCPLPNCSLLHHHSHSIRLGVLSLHRRLSSADLLTFLCFFFPPLVSLVNEGGPRRKISL</sequence>
<dbReference type="Proteomes" id="UP000051952">
    <property type="component" value="Unassembled WGS sequence"/>
</dbReference>
<organism evidence="1 2">
    <name type="scientific">Bodo saltans</name>
    <name type="common">Flagellated protozoan</name>
    <dbReference type="NCBI Taxonomy" id="75058"/>
    <lineage>
        <taxon>Eukaryota</taxon>
        <taxon>Discoba</taxon>
        <taxon>Euglenozoa</taxon>
        <taxon>Kinetoplastea</taxon>
        <taxon>Metakinetoplastina</taxon>
        <taxon>Eubodonida</taxon>
        <taxon>Bodonidae</taxon>
        <taxon>Bodo</taxon>
    </lineage>
</organism>